<dbReference type="SUPFAM" id="SSF56281">
    <property type="entry name" value="Metallo-hydrolase/oxidoreductase"/>
    <property type="match status" value="1"/>
</dbReference>
<reference evidence="3" key="1">
    <citation type="journal article" date="2019" name="Int. J. Syst. Evol. Microbiol.">
        <title>The Global Catalogue of Microorganisms (GCM) 10K type strain sequencing project: providing services to taxonomists for standard genome sequencing and annotation.</title>
        <authorList>
            <consortium name="The Broad Institute Genomics Platform"/>
            <consortium name="The Broad Institute Genome Sequencing Center for Infectious Disease"/>
            <person name="Wu L."/>
            <person name="Ma J."/>
        </authorList>
    </citation>
    <scope>NUCLEOTIDE SEQUENCE [LARGE SCALE GENOMIC DNA]</scope>
    <source>
        <strain evidence="3">CGMCC 4.7289</strain>
    </source>
</reference>
<dbReference type="Proteomes" id="UP001595816">
    <property type="component" value="Unassembled WGS sequence"/>
</dbReference>
<dbReference type="PANTHER" id="PTHR43546">
    <property type="entry name" value="UPF0173 METAL-DEPENDENT HYDROLASE MJ1163-RELATED"/>
    <property type="match status" value="1"/>
</dbReference>
<sequence length="210" mass="22532">MRVTKFEHSCVRLERDGAVLVIDPGPWADPAALDGVDAVLITHEHFDHLDVGKLADTLAKRPSVTLHAHAAVVAKLAELDGVTQTVASGDAFEAAGFGVRAYGGLHALVHPEMTPVPNLGFLVEDSVYHPGDSFDVPADATVETLFVPVSGPWLKLSESVDFIRAISPRRVFALHDGLHNEFGHMVVDGNLTKLARCEYARLEPGTTVTA</sequence>
<comment type="caution">
    <text evidence="2">The sequence shown here is derived from an EMBL/GenBank/DDBJ whole genome shotgun (WGS) entry which is preliminary data.</text>
</comment>
<accession>A0ABV8LJ77</accession>
<keyword evidence="3" id="KW-1185">Reference proteome</keyword>
<dbReference type="SMART" id="SM00849">
    <property type="entry name" value="Lactamase_B"/>
    <property type="match status" value="1"/>
</dbReference>
<name>A0ABV8LJ77_9ACTN</name>
<dbReference type="Pfam" id="PF13483">
    <property type="entry name" value="Lactamase_B_3"/>
    <property type="match status" value="1"/>
</dbReference>
<dbReference type="Gene3D" id="3.60.15.10">
    <property type="entry name" value="Ribonuclease Z/Hydroxyacylglutathione hydrolase-like"/>
    <property type="match status" value="1"/>
</dbReference>
<dbReference type="EMBL" id="JBHSAY010000005">
    <property type="protein sequence ID" value="MFC4130359.1"/>
    <property type="molecule type" value="Genomic_DNA"/>
</dbReference>
<feature type="domain" description="Metallo-beta-lactamase" evidence="1">
    <location>
        <begin position="7"/>
        <end position="175"/>
    </location>
</feature>
<evidence type="ECO:0000259" key="1">
    <source>
        <dbReference type="SMART" id="SM00849"/>
    </source>
</evidence>
<dbReference type="RefSeq" id="WP_253758041.1">
    <property type="nucleotide sequence ID" value="NZ_JAMZDZ010000001.1"/>
</dbReference>
<protein>
    <submittedName>
        <fullName evidence="2">MBL fold metallo-hydrolase</fullName>
    </submittedName>
</protein>
<evidence type="ECO:0000313" key="2">
    <source>
        <dbReference type="EMBL" id="MFC4130359.1"/>
    </source>
</evidence>
<dbReference type="PANTHER" id="PTHR43546:SF3">
    <property type="entry name" value="UPF0173 METAL-DEPENDENT HYDROLASE MJ1163"/>
    <property type="match status" value="1"/>
</dbReference>
<dbReference type="InterPro" id="IPR050114">
    <property type="entry name" value="UPF0173_UPF0282_UlaG_hydrolase"/>
</dbReference>
<dbReference type="InterPro" id="IPR036866">
    <property type="entry name" value="RibonucZ/Hydroxyglut_hydro"/>
</dbReference>
<proteinExistence type="predicted"/>
<organism evidence="2 3">
    <name type="scientific">Hamadaea flava</name>
    <dbReference type="NCBI Taxonomy" id="1742688"/>
    <lineage>
        <taxon>Bacteria</taxon>
        <taxon>Bacillati</taxon>
        <taxon>Actinomycetota</taxon>
        <taxon>Actinomycetes</taxon>
        <taxon>Micromonosporales</taxon>
        <taxon>Micromonosporaceae</taxon>
        <taxon>Hamadaea</taxon>
    </lineage>
</organism>
<gene>
    <name evidence="2" type="ORF">ACFOZ4_07065</name>
</gene>
<dbReference type="InterPro" id="IPR001279">
    <property type="entry name" value="Metallo-B-lactamas"/>
</dbReference>
<evidence type="ECO:0000313" key="3">
    <source>
        <dbReference type="Proteomes" id="UP001595816"/>
    </source>
</evidence>